<dbReference type="PRINTS" id="PR00080">
    <property type="entry name" value="SDRFAMILY"/>
</dbReference>
<proteinExistence type="inferred from homology"/>
<sequence length="281" mass="30309">MGAVSPTAMNRIDYRTQTTLITGASAGLGAEFARQFAERGSDLVLVARRADRLQALADELSAKYQITATVVPFDLTVPAAGEALAQEMTRRGITVTSLVNNAGFGTHSPFRQEDPARVQQEINLNVAALVDVTRAFIGQLTGVLVNVASSLGYQPWPNAAVYGATKAFVLSFTEALWQESRGTGLRVLALSPGPTRTEFFDTAGTDDMARGVRLQTPRQVVTTALRTLDKRNPPPSVVSGAFNRVMTLTSRFTTRRANVLAFGAMTQWQMRSSRPGPQPGH</sequence>
<evidence type="ECO:0000256" key="2">
    <source>
        <dbReference type="ARBA" id="ARBA00023002"/>
    </source>
</evidence>
<dbReference type="SUPFAM" id="SSF51735">
    <property type="entry name" value="NAD(P)-binding Rossmann-fold domains"/>
    <property type="match status" value="1"/>
</dbReference>
<dbReference type="Proteomes" id="UP001282474">
    <property type="component" value="Unassembled WGS sequence"/>
</dbReference>
<dbReference type="PIRSF" id="PIRSF000126">
    <property type="entry name" value="11-beta-HSD1"/>
    <property type="match status" value="1"/>
</dbReference>
<dbReference type="Pfam" id="PF00106">
    <property type="entry name" value="adh_short"/>
    <property type="match status" value="1"/>
</dbReference>
<dbReference type="PANTHER" id="PTHR44196">
    <property type="entry name" value="DEHYDROGENASE/REDUCTASE SDR FAMILY MEMBER 7B"/>
    <property type="match status" value="1"/>
</dbReference>
<evidence type="ECO:0000313" key="5">
    <source>
        <dbReference type="Proteomes" id="UP001282474"/>
    </source>
</evidence>
<name>A0ABU4N6D8_9ACTN</name>
<dbReference type="RefSeq" id="WP_313895490.1">
    <property type="nucleotide sequence ID" value="NZ_JABXWF010000033.1"/>
</dbReference>
<dbReference type="InterPro" id="IPR002347">
    <property type="entry name" value="SDR_fam"/>
</dbReference>
<reference evidence="4 5" key="1">
    <citation type="journal article" date="2023" name="Microb. Genom.">
        <title>Mesoterricola silvestris gen. nov., sp. nov., Mesoterricola sediminis sp. nov., Geothrix oryzae sp. nov., Geothrix edaphica sp. nov., Geothrix rubra sp. nov., and Geothrix limicola sp. nov., six novel members of Acidobacteriota isolated from soils.</title>
        <authorList>
            <person name="Weisberg A.J."/>
            <person name="Pearce E."/>
            <person name="Kramer C.G."/>
            <person name="Chang J.H."/>
            <person name="Clarke C.R."/>
        </authorList>
    </citation>
    <scope>NUCLEOTIDE SEQUENCE [LARGE SCALE GENOMIC DNA]</scope>
    <source>
        <strain evidence="4 5">NE20-4-1</strain>
    </source>
</reference>
<dbReference type="EMBL" id="JARAWJ010000098">
    <property type="protein sequence ID" value="MDX3044639.1"/>
    <property type="molecule type" value="Genomic_DNA"/>
</dbReference>
<accession>A0ABU4N6D8</accession>
<protein>
    <submittedName>
        <fullName evidence="4">SDR family oxidoreductase</fullName>
    </submittedName>
</protein>
<dbReference type="Gene3D" id="3.40.50.720">
    <property type="entry name" value="NAD(P)-binding Rossmann-like Domain"/>
    <property type="match status" value="1"/>
</dbReference>
<keyword evidence="5" id="KW-1185">Reference proteome</keyword>
<evidence type="ECO:0000256" key="1">
    <source>
        <dbReference type="ARBA" id="ARBA00006484"/>
    </source>
</evidence>
<gene>
    <name evidence="4" type="ORF">PV383_46910</name>
</gene>
<dbReference type="PRINTS" id="PR00081">
    <property type="entry name" value="GDHRDH"/>
</dbReference>
<evidence type="ECO:0000256" key="3">
    <source>
        <dbReference type="RuleBase" id="RU000363"/>
    </source>
</evidence>
<comment type="caution">
    <text evidence="4">The sequence shown here is derived from an EMBL/GenBank/DDBJ whole genome shotgun (WGS) entry which is preliminary data.</text>
</comment>
<dbReference type="InterPro" id="IPR036291">
    <property type="entry name" value="NAD(P)-bd_dom_sf"/>
</dbReference>
<comment type="similarity">
    <text evidence="1 3">Belongs to the short-chain dehydrogenases/reductases (SDR) family.</text>
</comment>
<evidence type="ECO:0000313" key="4">
    <source>
        <dbReference type="EMBL" id="MDX3044639.1"/>
    </source>
</evidence>
<keyword evidence="2" id="KW-0560">Oxidoreductase</keyword>
<dbReference type="PANTHER" id="PTHR44196:SF2">
    <property type="entry name" value="SHORT-CHAIN DEHYDROGENASE-RELATED"/>
    <property type="match status" value="1"/>
</dbReference>
<organism evidence="4 5">
    <name type="scientific">Streptomyces caniscabiei</name>
    <dbReference type="NCBI Taxonomy" id="2746961"/>
    <lineage>
        <taxon>Bacteria</taxon>
        <taxon>Bacillati</taxon>
        <taxon>Actinomycetota</taxon>
        <taxon>Actinomycetes</taxon>
        <taxon>Kitasatosporales</taxon>
        <taxon>Streptomycetaceae</taxon>
        <taxon>Streptomyces</taxon>
    </lineage>
</organism>